<dbReference type="FunCoup" id="A0A4S2MV80">
    <property type="interactions" value="148"/>
</dbReference>
<dbReference type="PANTHER" id="PTHR31344:SF0">
    <property type="entry name" value="NUCLEAR PORE COMPLEX PROTEIN NUP205"/>
    <property type="match status" value="1"/>
</dbReference>
<dbReference type="InParanoid" id="A0A4S2MV80"/>
<dbReference type="GO" id="GO:0006999">
    <property type="term" value="P:nuclear pore organization"/>
    <property type="evidence" value="ECO:0007669"/>
    <property type="project" value="TreeGrafter"/>
</dbReference>
<dbReference type="InterPro" id="IPR021827">
    <property type="entry name" value="Nup186/Nup192/Nup205"/>
</dbReference>
<dbReference type="GO" id="GO:0044611">
    <property type="term" value="C:nuclear pore inner ring"/>
    <property type="evidence" value="ECO:0007669"/>
    <property type="project" value="TreeGrafter"/>
</dbReference>
<keyword evidence="6" id="KW-1185">Reference proteome</keyword>
<sequence length="1658" mass="185960">MSQRIFDDDFQNLCDTLENLIHGPEVDARYLEDELDQRIDELKKLLDVPPKNDAARKKLTTLKLELDGQEYQINDQFAQEATQISDDYNLDELAAAKLLIKGQQQQEQLDRTPSQSATFIFHTRRKNLLDAIRLILSYVADNRVEGRARGVLDAAVEKLLAAENGGPTFTDRCISAMSAVRESVRQLREKERHMYTLQLALDQSKKEDMELQLRFLRSQHELLSSIVFYLVKLRSGDTADIADLKRLLGVLRDVESNDCFMVHLILPLVSYISTLCGTESPILFTQAFELHKEIIKDYNEAPWKIRTLQAGMLVWWLTEFNGLCNDAEDVAGASYIRDVATPMKTAFRDGGMEFIMALTSDIGSPVPLNSAKEGILQVVLQNRVPPMTDTVALLPEFRDLMLSQVEAFVESFITNMAEILKEVKNKEEDDILIGQKTIDFELERFFLIVHFVYHGRPDSGIEFWSDPESQLYGFLGFAAQTPTPLMEATFSYMMASISQGPDCAVAAHKFLLDESAPGIQRIRKISYVNWNYVFKQLQTYVEQLIKEQSALTVAPGYKPTPAAPAAPSVESALALTLDGHLRLASQLITDSPAARQWILEENRGLRFMALLFSLLNRLPNATLLDSIFSALSALLTDKSAEMSNFIWDSLDAWVMGSEPPPNESVISHSTTLSRYPSSATEKFDVIINDIHAAEAFVRLLGKLVEPPADTLDLKDSLPFAEIFGGQNRITGMEPYTDVIMESIFANTPALDAEPAANPDQPEGPLNLVARNQHQKFRPAMQLACLQFIYICLASFNEDLLSMAHKNLSIDGGIRASSLEVYTKLHPFGRVMEHILSQKSVTVFFEILHKGTDQLLGYIDPPPPVVETIQYTIMILNLAIQMQPTYTRVVKPFLSQSQGNRRNPVKGNGFTGLEKAVSCNLQAIVDLGLYVGARQPEIVLESISLLEKFNICEELVASADATTFVQYSKRNRVLGVIEQSEDSRRIIFNFLHQWDRSLGPEEPFVLKMPILRFIEQTLTAQPNEYSLAHFILGFGYDPKDGICLSTAPGGIGSGSSILHHIMEGAQTNESELQSPNFLRHLCEFKNTCYSILYGLWKSPATSGEILHVLRANKFFFQGFTGETMITQEILWEDAKIEPSMRFLKEGSYAFCNFIRRRTALLEYTALEIRQIARQGASTMLQSYLSTLNGLTIVSPEERVTNVHILDLLDFLEFPLPESLNEPKRTFFADCNILAFRDDSTGIPLFNYELCASYLDIKQNELIGQRRIADDQLAAVIAEKKQILALLFAQNQLLQCRAARFDCLKAWSTLIRIMLEDCEMEEMPKALFILQSLQTILPKLEMYSTEDIYSAEVLSSLALALISHTKFDPATIGVGKGSDLAADRLYQLFRVSLRAVQSPLATPKLRENFYNVALQYLTGMATLYGDKVGPETRRYNTQTIRSSGERLLEVLCNDAYAGDGALKVISLLLLEALAALGAEDQSTYVVDVLVRQNFLVVLIDSIKNIGSELQNAVNAEARDFMVAAFKAATAFLFRIAQTRPGATQVFDAGLFVALRDCQLFSVDPDLGLVFIGLDVANALTTYYDLLLHILRVVVTVVLSRGHQNMQTLDAARKFLLDNREVATTVFKRHAGIGGDRTDGVRELQRLAECFVLLFSLTEDW</sequence>
<evidence type="ECO:0000313" key="6">
    <source>
        <dbReference type="Proteomes" id="UP000298138"/>
    </source>
</evidence>
<keyword evidence="3" id="KW-0813">Transport</keyword>
<name>A0A4S2MV80_9PEZI</name>
<dbReference type="STRING" id="341454.A0A4S2MV80"/>
<dbReference type="GO" id="GO:0017056">
    <property type="term" value="F:structural constituent of nuclear pore"/>
    <property type="evidence" value="ECO:0007669"/>
    <property type="project" value="TreeGrafter"/>
</dbReference>
<dbReference type="EMBL" id="ML220124">
    <property type="protein sequence ID" value="TGZ80512.1"/>
    <property type="molecule type" value="Genomic_DNA"/>
</dbReference>
<comment type="similarity">
    <text evidence="2">Belongs to the NUP186/NUP192/NUP205 family.</text>
</comment>
<evidence type="ECO:0008006" key="7">
    <source>
        <dbReference type="Google" id="ProtNLM"/>
    </source>
</evidence>
<dbReference type="Proteomes" id="UP000298138">
    <property type="component" value="Unassembled WGS sequence"/>
</dbReference>
<dbReference type="PANTHER" id="PTHR31344">
    <property type="entry name" value="NUCLEAR PORE COMPLEX PROTEIN NUP205"/>
    <property type="match status" value="1"/>
</dbReference>
<organism evidence="5 6">
    <name type="scientific">Ascodesmis nigricans</name>
    <dbReference type="NCBI Taxonomy" id="341454"/>
    <lineage>
        <taxon>Eukaryota</taxon>
        <taxon>Fungi</taxon>
        <taxon>Dikarya</taxon>
        <taxon>Ascomycota</taxon>
        <taxon>Pezizomycotina</taxon>
        <taxon>Pezizomycetes</taxon>
        <taxon>Pezizales</taxon>
        <taxon>Ascodesmidaceae</taxon>
        <taxon>Ascodesmis</taxon>
    </lineage>
</organism>
<accession>A0A4S2MV80</accession>
<dbReference type="OrthoDB" id="2019644at2759"/>
<dbReference type="Pfam" id="PF11894">
    <property type="entry name" value="Nup192"/>
    <property type="match status" value="1"/>
</dbReference>
<evidence type="ECO:0000256" key="3">
    <source>
        <dbReference type="ARBA" id="ARBA00022448"/>
    </source>
</evidence>
<reference evidence="5 6" key="1">
    <citation type="submission" date="2019-04" db="EMBL/GenBank/DDBJ databases">
        <title>Comparative genomics and transcriptomics to analyze fruiting body development in filamentous ascomycetes.</title>
        <authorList>
            <consortium name="DOE Joint Genome Institute"/>
            <person name="Lutkenhaus R."/>
            <person name="Traeger S."/>
            <person name="Breuer J."/>
            <person name="Kuo A."/>
            <person name="Lipzen A."/>
            <person name="Pangilinan J."/>
            <person name="Dilworth D."/>
            <person name="Sandor L."/>
            <person name="Poggeler S."/>
            <person name="Barry K."/>
            <person name="Grigoriev I.V."/>
            <person name="Nowrousian M."/>
        </authorList>
    </citation>
    <scope>NUCLEOTIDE SEQUENCE [LARGE SCALE GENOMIC DNA]</scope>
    <source>
        <strain evidence="5 6">CBS 389.68</strain>
    </source>
</reference>
<keyword evidence="4" id="KW-0539">Nucleus</keyword>
<comment type="subcellular location">
    <subcellularLocation>
        <location evidence="1">Nucleus</location>
    </subcellularLocation>
</comment>
<evidence type="ECO:0000256" key="4">
    <source>
        <dbReference type="ARBA" id="ARBA00023242"/>
    </source>
</evidence>
<proteinExistence type="inferred from homology"/>
<gene>
    <name evidence="5" type="ORF">EX30DRAFT_332009</name>
</gene>
<evidence type="ECO:0000256" key="1">
    <source>
        <dbReference type="ARBA" id="ARBA00004123"/>
    </source>
</evidence>
<evidence type="ECO:0000256" key="2">
    <source>
        <dbReference type="ARBA" id="ARBA00005892"/>
    </source>
</evidence>
<protein>
    <recommendedName>
        <fullName evidence="7">Nucleoporin Nup186/Nup192/Nup205</fullName>
    </recommendedName>
</protein>
<evidence type="ECO:0000313" key="5">
    <source>
        <dbReference type="EMBL" id="TGZ80512.1"/>
    </source>
</evidence>